<evidence type="ECO:0000313" key="2">
    <source>
        <dbReference type="Proteomes" id="UP000054032"/>
    </source>
</evidence>
<dbReference type="OrthoDB" id="3684029at2759"/>
<organism evidence="1 2">
    <name type="scientific">Bipolaris oryzae ATCC 44560</name>
    <dbReference type="NCBI Taxonomy" id="930090"/>
    <lineage>
        <taxon>Eukaryota</taxon>
        <taxon>Fungi</taxon>
        <taxon>Dikarya</taxon>
        <taxon>Ascomycota</taxon>
        <taxon>Pezizomycotina</taxon>
        <taxon>Dothideomycetes</taxon>
        <taxon>Pleosporomycetidae</taxon>
        <taxon>Pleosporales</taxon>
        <taxon>Pleosporineae</taxon>
        <taxon>Pleosporaceae</taxon>
        <taxon>Bipolaris</taxon>
    </lineage>
</organism>
<dbReference type="Proteomes" id="UP000054032">
    <property type="component" value="Unassembled WGS sequence"/>
</dbReference>
<dbReference type="AlphaFoldDB" id="W6ZVM0"/>
<proteinExistence type="predicted"/>
<dbReference type="RefSeq" id="XP_007685714.1">
    <property type="nucleotide sequence ID" value="XM_007687524.1"/>
</dbReference>
<dbReference type="EMBL" id="KI963948">
    <property type="protein sequence ID" value="EUC47821.1"/>
    <property type="molecule type" value="Genomic_DNA"/>
</dbReference>
<dbReference type="GeneID" id="19127437"/>
<keyword evidence="2" id="KW-1185">Reference proteome</keyword>
<dbReference type="HOGENOM" id="CLU_3124725_0_0_1"/>
<gene>
    <name evidence="1" type="ORF">COCMIDRAFT_89252</name>
</gene>
<sequence>MEARIFVIRWNLLEKLLKTLRAIRIASLGVLSLIATRTDNKRILSRHGHM</sequence>
<dbReference type="KEGG" id="bor:COCMIDRAFT_89252"/>
<name>W6ZVM0_COCMI</name>
<accession>W6ZVM0</accession>
<evidence type="ECO:0000313" key="1">
    <source>
        <dbReference type="EMBL" id="EUC47821.1"/>
    </source>
</evidence>
<reference evidence="1 2" key="1">
    <citation type="journal article" date="2013" name="PLoS Genet.">
        <title>Comparative genome structure, secondary metabolite, and effector coding capacity across Cochliobolus pathogens.</title>
        <authorList>
            <person name="Condon B.J."/>
            <person name="Leng Y."/>
            <person name="Wu D."/>
            <person name="Bushley K.E."/>
            <person name="Ohm R.A."/>
            <person name="Otillar R."/>
            <person name="Martin J."/>
            <person name="Schackwitz W."/>
            <person name="Grimwood J."/>
            <person name="MohdZainudin N."/>
            <person name="Xue C."/>
            <person name="Wang R."/>
            <person name="Manning V.A."/>
            <person name="Dhillon B."/>
            <person name="Tu Z.J."/>
            <person name="Steffenson B.J."/>
            <person name="Salamov A."/>
            <person name="Sun H."/>
            <person name="Lowry S."/>
            <person name="LaButti K."/>
            <person name="Han J."/>
            <person name="Copeland A."/>
            <person name="Lindquist E."/>
            <person name="Barry K."/>
            <person name="Schmutz J."/>
            <person name="Baker S.E."/>
            <person name="Ciuffetti L.M."/>
            <person name="Grigoriev I.V."/>
            <person name="Zhong S."/>
            <person name="Turgeon B.G."/>
        </authorList>
    </citation>
    <scope>NUCLEOTIDE SEQUENCE [LARGE SCALE GENOMIC DNA]</scope>
    <source>
        <strain evidence="1 2">ATCC 44560</strain>
    </source>
</reference>
<protein>
    <submittedName>
        <fullName evidence="1">Uncharacterized protein</fullName>
    </submittedName>
</protein>